<comment type="caution">
    <text evidence="2">The sequence shown here is derived from an EMBL/GenBank/DDBJ whole genome shotgun (WGS) entry which is preliminary data.</text>
</comment>
<accession>A0A4Y2SGJ9</accession>
<dbReference type="Proteomes" id="UP000499080">
    <property type="component" value="Unassembled WGS sequence"/>
</dbReference>
<dbReference type="EMBL" id="BGPR01021775">
    <property type="protein sequence ID" value="GBN87362.1"/>
    <property type="molecule type" value="Genomic_DNA"/>
</dbReference>
<gene>
    <name evidence="2" type="ORF">AVEN_50926_1</name>
</gene>
<sequence length="155" mass="16655">MNGPTLVFCSKSNLLYAVREHQARLFGGCPCGEQLETADHILLKCKIWQKEGGDWPKKIFLGYKGGRGGLVVRSRPRDRRVAGSKPDSTEDASCMGPVAPQSYAVAKRPPVGVAWKLGEGVPAQAAPSSSDRGLKLRGPSLNSPRVASKWDVNVA</sequence>
<feature type="region of interest" description="Disordered" evidence="1">
    <location>
        <begin position="122"/>
        <end position="155"/>
    </location>
</feature>
<organism evidence="2 3">
    <name type="scientific">Araneus ventricosus</name>
    <name type="common">Orbweaver spider</name>
    <name type="synonym">Epeira ventricosa</name>
    <dbReference type="NCBI Taxonomy" id="182803"/>
    <lineage>
        <taxon>Eukaryota</taxon>
        <taxon>Metazoa</taxon>
        <taxon>Ecdysozoa</taxon>
        <taxon>Arthropoda</taxon>
        <taxon>Chelicerata</taxon>
        <taxon>Arachnida</taxon>
        <taxon>Araneae</taxon>
        <taxon>Araneomorphae</taxon>
        <taxon>Entelegynae</taxon>
        <taxon>Araneoidea</taxon>
        <taxon>Araneidae</taxon>
        <taxon>Araneus</taxon>
    </lineage>
</organism>
<evidence type="ECO:0000256" key="1">
    <source>
        <dbReference type="SAM" id="MobiDB-lite"/>
    </source>
</evidence>
<protein>
    <submittedName>
        <fullName evidence="2">Uncharacterized protein</fullName>
    </submittedName>
</protein>
<evidence type="ECO:0000313" key="3">
    <source>
        <dbReference type="Proteomes" id="UP000499080"/>
    </source>
</evidence>
<evidence type="ECO:0000313" key="2">
    <source>
        <dbReference type="EMBL" id="GBN87362.1"/>
    </source>
</evidence>
<feature type="region of interest" description="Disordered" evidence="1">
    <location>
        <begin position="76"/>
        <end position="95"/>
    </location>
</feature>
<dbReference type="AlphaFoldDB" id="A0A4Y2SGJ9"/>
<keyword evidence="3" id="KW-1185">Reference proteome</keyword>
<proteinExistence type="predicted"/>
<reference evidence="2 3" key="1">
    <citation type="journal article" date="2019" name="Sci. Rep.">
        <title>Orb-weaving spider Araneus ventricosus genome elucidates the spidroin gene catalogue.</title>
        <authorList>
            <person name="Kono N."/>
            <person name="Nakamura H."/>
            <person name="Ohtoshi R."/>
            <person name="Moran D.A.P."/>
            <person name="Shinohara A."/>
            <person name="Yoshida Y."/>
            <person name="Fujiwara M."/>
            <person name="Mori M."/>
            <person name="Tomita M."/>
            <person name="Arakawa K."/>
        </authorList>
    </citation>
    <scope>NUCLEOTIDE SEQUENCE [LARGE SCALE GENOMIC DNA]</scope>
</reference>
<name>A0A4Y2SGJ9_ARAVE</name>